<dbReference type="InterPro" id="IPR036389">
    <property type="entry name" value="RNase_III_sf"/>
</dbReference>
<reference evidence="2 3" key="1">
    <citation type="journal article" date="2012" name="Proc. Natl. Acad. Sci. U.S.A.">
        <title>Antigenic diversity is generated by distinct evolutionary mechanisms in African trypanosome species.</title>
        <authorList>
            <person name="Jackson A.P."/>
            <person name="Berry A."/>
            <person name="Aslett M."/>
            <person name="Allison H.C."/>
            <person name="Burton P."/>
            <person name="Vavrova-Anderson J."/>
            <person name="Brown R."/>
            <person name="Browne H."/>
            <person name="Corton N."/>
            <person name="Hauser H."/>
            <person name="Gamble J."/>
            <person name="Gilderthorp R."/>
            <person name="Marcello L."/>
            <person name="McQuillan J."/>
            <person name="Otto T.D."/>
            <person name="Quail M.A."/>
            <person name="Sanders M.J."/>
            <person name="van Tonder A."/>
            <person name="Ginger M.L."/>
            <person name="Field M.C."/>
            <person name="Barry J.D."/>
            <person name="Hertz-Fowler C."/>
            <person name="Berriman M."/>
        </authorList>
    </citation>
    <scope>NUCLEOTIDE SEQUENCE</scope>
    <source>
        <strain evidence="2 3">Y486</strain>
    </source>
</reference>
<dbReference type="GO" id="GO:0006396">
    <property type="term" value="P:RNA processing"/>
    <property type="evidence" value="ECO:0007669"/>
    <property type="project" value="InterPro"/>
</dbReference>
<dbReference type="PANTHER" id="PTHR39671:SF2">
    <property type="entry name" value="COMPLEX PROTEIN NUCLEASE, PUTATIVE KREPB1-RELATED"/>
    <property type="match status" value="1"/>
</dbReference>
<feature type="compositionally biased region" description="Low complexity" evidence="1">
    <location>
        <begin position="525"/>
        <end position="537"/>
    </location>
</feature>
<dbReference type="VEuPathDB" id="TriTrypDB:TvY486_0007280"/>
<dbReference type="GO" id="GO:0004525">
    <property type="term" value="F:ribonuclease III activity"/>
    <property type="evidence" value="ECO:0007669"/>
    <property type="project" value="InterPro"/>
</dbReference>
<accession>F9WKR2</accession>
<evidence type="ECO:0000256" key="1">
    <source>
        <dbReference type="SAM" id="MobiDB-lite"/>
    </source>
</evidence>
<proteinExistence type="predicted"/>
<keyword evidence="3" id="KW-1185">Reference proteome</keyword>
<evidence type="ECO:0000313" key="2">
    <source>
        <dbReference type="EMBL" id="CCD18085.1"/>
    </source>
</evidence>
<organism evidence="2 3">
    <name type="scientific">Trypanosoma vivax (strain Y486)</name>
    <dbReference type="NCBI Taxonomy" id="1055687"/>
    <lineage>
        <taxon>Eukaryota</taxon>
        <taxon>Discoba</taxon>
        <taxon>Euglenozoa</taxon>
        <taxon>Kinetoplastea</taxon>
        <taxon>Metakinetoplastina</taxon>
        <taxon>Trypanosomatida</taxon>
        <taxon>Trypanosomatidae</taxon>
        <taxon>Trypanosoma</taxon>
        <taxon>Duttonella</taxon>
    </lineage>
</organism>
<evidence type="ECO:0000313" key="3">
    <source>
        <dbReference type="Proteomes" id="UP000009027"/>
    </source>
</evidence>
<dbReference type="PANTHER" id="PTHR39671">
    <property type="entry name" value="COMPLEX PROTEIN NUCLEASE, PUTATIVE KREPB1-RELATED-RELATED"/>
    <property type="match status" value="1"/>
</dbReference>
<dbReference type="EMBL" id="CAEX01000363">
    <property type="protein sequence ID" value="CCD18085.1"/>
    <property type="molecule type" value="Genomic_DNA"/>
</dbReference>
<feature type="region of interest" description="Disordered" evidence="1">
    <location>
        <begin position="497"/>
        <end position="537"/>
    </location>
</feature>
<dbReference type="Proteomes" id="UP000009027">
    <property type="component" value="Unassembled WGS sequence"/>
</dbReference>
<dbReference type="AlphaFoldDB" id="F9WKR2"/>
<gene>
    <name evidence="2" type="ORF">TvY486_0007280</name>
</gene>
<dbReference type="CDD" id="cd23728">
    <property type="entry name" value="ZF_RNaseIII_KREN1"/>
    <property type="match status" value="1"/>
</dbReference>
<dbReference type="Gene3D" id="1.10.1520.10">
    <property type="entry name" value="Ribonuclease III domain"/>
    <property type="match status" value="1"/>
</dbReference>
<sequence length="537" mass="59283">MLRPSRFLWFVSLYTGARKMKDCALGAFSIEKTCMTGSSSSSSTLALGHNAHVAEDFFFCKVSEHGHWCRLCGKVPCRGAAHTTSPMHIALESIMSLLLNKALQFPHGPVGLSSEAAYRFFSQESLRWERSLFAVREEGLSAGSGMSSIDKSAEREEVACVEKSHLNLYQPAAPWRQLVERRAARLFGEVRLLSRLGVLGTADILFDSKECGGPQRDGRFQRMECIGDHNWGHSTCHRLIVLFPEVQWRSVEGVFIMDTLRTVLESNHHLHYVFTQLLMADCNQTVETHTMSAKFKAVVVEAIAGELHVALWSLQSPLRDGITRFSSLHGVPFTPIVASMVQRCLDDLMDLVVFSFVGRYSSALTDAVMALAHREQYAQGVFSPPLTVQKKRRKPIYSNGLLRWMLPPLPSLSQRDKGCKTSETRDTRTSATLNKVNAPCPLSIWPFASDSLDAVVSPIAEPLQRCRSQYLNASNCEALVDGLRQIMSFYRLSPHPSLPTPLDGESDGSVGPGHGPVIGHSQCGPRSPAAPSSASHC</sequence>
<protein>
    <submittedName>
        <fullName evidence="2">Uncharacterized protein</fullName>
    </submittedName>
</protein>
<name>F9WKR2_TRYVY</name>